<keyword evidence="2" id="KW-0812">Transmembrane</keyword>
<reference evidence="3" key="1">
    <citation type="book" date="2019" name="MICROBIAL BIOTECHNOLOGY" publisher="Unknown Publisher">
        <title>Optimization of recombineering for directed mutagenesis of bacteria Pseudomonas corrugata 3'.</title>
        <authorList>
            <person name="Buinitskaja S.V."/>
            <person name="Pilipenok N."/>
            <person name="Valentovich L.N."/>
        </authorList>
    </citation>
    <scope>NUCLEOTIDE SEQUENCE</scope>
    <source>
        <strain evidence="3">3prime</strain>
    </source>
</reference>
<sequence>MSEKKHTTPWKDRPAAEKIALIVGWLIIASLMTYAFLPNKPEPSTLSPDVESETLPPTARHSRASAQALSSATRYLSQLDSAMIEGMHLLEANQLPELAAHSQVFKSLLKEGYAQFGRSVFQPLGKCTSAAVFANSWWQAQVTAARQGGTEAIPDSIQSHFG</sequence>
<evidence type="ECO:0000313" key="3">
    <source>
        <dbReference type="EMBL" id="QTH16519.1"/>
    </source>
</evidence>
<keyword evidence="2" id="KW-0472">Membrane</keyword>
<evidence type="ECO:0000313" key="4">
    <source>
        <dbReference type="Proteomes" id="UP000663914"/>
    </source>
</evidence>
<protein>
    <submittedName>
        <fullName evidence="3">Uncharacterized protein</fullName>
    </submittedName>
</protein>
<evidence type="ECO:0000256" key="2">
    <source>
        <dbReference type="SAM" id="Phobius"/>
    </source>
</evidence>
<dbReference type="EMBL" id="CP072011">
    <property type="protein sequence ID" value="QTH16519.1"/>
    <property type="molecule type" value="Genomic_DNA"/>
</dbReference>
<proteinExistence type="predicted"/>
<feature type="transmembrane region" description="Helical" evidence="2">
    <location>
        <begin position="20"/>
        <end position="37"/>
    </location>
</feature>
<keyword evidence="2" id="KW-1133">Transmembrane helix</keyword>
<organism evidence="3 4">
    <name type="scientific">Pseudomonas corrugata</name>
    <dbReference type="NCBI Taxonomy" id="47879"/>
    <lineage>
        <taxon>Bacteria</taxon>
        <taxon>Pseudomonadati</taxon>
        <taxon>Pseudomonadota</taxon>
        <taxon>Gammaproteobacteria</taxon>
        <taxon>Pseudomonadales</taxon>
        <taxon>Pseudomonadaceae</taxon>
        <taxon>Pseudomonas</taxon>
    </lineage>
</organism>
<dbReference type="RefSeq" id="WP_208555596.1">
    <property type="nucleotide sequence ID" value="NZ_CP072011.1"/>
</dbReference>
<reference evidence="3" key="2">
    <citation type="submission" date="2021-03" db="EMBL/GenBank/DDBJ databases">
        <authorList>
            <person name="Valentovich L.N."/>
            <person name="Akhremchuk A.E."/>
            <person name="Miamin V.E."/>
        </authorList>
    </citation>
    <scope>NUCLEOTIDE SEQUENCE</scope>
    <source>
        <strain evidence="3">3prime</strain>
    </source>
</reference>
<dbReference type="Proteomes" id="UP000663914">
    <property type="component" value="Chromosome"/>
</dbReference>
<name>A0A8B6UX92_9PSED</name>
<gene>
    <name evidence="3" type="ORF">C4C32_11690</name>
</gene>
<accession>A0A8B6UX92</accession>
<dbReference type="AlphaFoldDB" id="A0A8B6UX92"/>
<evidence type="ECO:0000256" key="1">
    <source>
        <dbReference type="SAM" id="MobiDB-lite"/>
    </source>
</evidence>
<feature type="region of interest" description="Disordered" evidence="1">
    <location>
        <begin position="43"/>
        <end position="63"/>
    </location>
</feature>